<proteinExistence type="predicted"/>
<dbReference type="Pfam" id="PF00583">
    <property type="entry name" value="Acetyltransf_1"/>
    <property type="match status" value="1"/>
</dbReference>
<reference evidence="2 3" key="1">
    <citation type="submission" date="2019-08" db="EMBL/GenBank/DDBJ databases">
        <title>Aureimonas fodiniaquatilis sp. nov., isolated from a coal mine wastewater.</title>
        <authorList>
            <person name="Kim W."/>
        </authorList>
    </citation>
    <scope>NUCLEOTIDE SEQUENCE [LARGE SCALE GENOMIC DNA]</scope>
    <source>
        <strain evidence="2 3">CAU 1482</strain>
    </source>
</reference>
<dbReference type="PROSITE" id="PS51186">
    <property type="entry name" value="GNAT"/>
    <property type="match status" value="1"/>
</dbReference>
<dbReference type="SUPFAM" id="SSF55729">
    <property type="entry name" value="Acyl-CoA N-acyltransferases (Nat)"/>
    <property type="match status" value="1"/>
</dbReference>
<evidence type="ECO:0000259" key="1">
    <source>
        <dbReference type="PROSITE" id="PS51186"/>
    </source>
</evidence>
<feature type="domain" description="N-acetyltransferase" evidence="1">
    <location>
        <begin position="4"/>
        <end position="158"/>
    </location>
</feature>
<organism evidence="2 3">
    <name type="scientific">Aureimonas fodinaquatilis</name>
    <dbReference type="NCBI Taxonomy" id="2565783"/>
    <lineage>
        <taxon>Bacteria</taxon>
        <taxon>Pseudomonadati</taxon>
        <taxon>Pseudomonadota</taxon>
        <taxon>Alphaproteobacteria</taxon>
        <taxon>Hyphomicrobiales</taxon>
        <taxon>Aurantimonadaceae</taxon>
        <taxon>Aureimonas</taxon>
    </lineage>
</organism>
<comment type="caution">
    <text evidence="2">The sequence shown here is derived from an EMBL/GenBank/DDBJ whole genome shotgun (WGS) entry which is preliminary data.</text>
</comment>
<evidence type="ECO:0000313" key="3">
    <source>
        <dbReference type="Proteomes" id="UP000324738"/>
    </source>
</evidence>
<dbReference type="CDD" id="cd04301">
    <property type="entry name" value="NAT_SF"/>
    <property type="match status" value="1"/>
</dbReference>
<dbReference type="EMBL" id="VTWH01000004">
    <property type="protein sequence ID" value="KAA0969004.1"/>
    <property type="molecule type" value="Genomic_DNA"/>
</dbReference>
<protein>
    <recommendedName>
        <fullName evidence="1">N-acetyltransferase domain-containing protein</fullName>
    </recommendedName>
</protein>
<dbReference type="OrthoDB" id="5571267at2"/>
<keyword evidence="3" id="KW-1185">Reference proteome</keyword>
<dbReference type="Proteomes" id="UP000324738">
    <property type="component" value="Unassembled WGS sequence"/>
</dbReference>
<dbReference type="InterPro" id="IPR000182">
    <property type="entry name" value="GNAT_dom"/>
</dbReference>
<dbReference type="InterPro" id="IPR016181">
    <property type="entry name" value="Acyl_CoA_acyltransferase"/>
</dbReference>
<dbReference type="AlphaFoldDB" id="A0A5B0DQE2"/>
<dbReference type="GO" id="GO:0016747">
    <property type="term" value="F:acyltransferase activity, transferring groups other than amino-acyl groups"/>
    <property type="evidence" value="ECO:0007669"/>
    <property type="project" value="InterPro"/>
</dbReference>
<sequence length="286" mass="31412">MTEAFVRPAGGSDIDPVVELLHANMNMRISRETWRRILDYPWRPSEAERGWLVEDAGAIVGFMATIYSERPTASGMRRFCDLGAWYLLRPYRGTGIGDSLLQAGMAVPGVTYATMTARAATGRRIRALGFEILDNSRQIFSPAGASDSAKLEMLNPAQVDWTAQNHQILQDHAGLGLHVAAFAATGRPPVLFLFQRKLKGADIAYHEMVHCSDLEFLAANAQAVANCIVVENNAVLAIDSRFLPANGTGEVEKLPLARWFRAAEGVKASEVDHLYSETLLLDMKLP</sequence>
<gene>
    <name evidence="2" type="ORF">FPY71_15745</name>
</gene>
<accession>A0A5B0DQE2</accession>
<dbReference type="RefSeq" id="WP_149301277.1">
    <property type="nucleotide sequence ID" value="NZ_VTWH01000004.1"/>
</dbReference>
<name>A0A5B0DQE2_9HYPH</name>
<dbReference type="Gene3D" id="3.40.630.30">
    <property type="match status" value="1"/>
</dbReference>
<evidence type="ECO:0000313" key="2">
    <source>
        <dbReference type="EMBL" id="KAA0969004.1"/>
    </source>
</evidence>